<evidence type="ECO:0000256" key="12">
    <source>
        <dbReference type="PROSITE-ProRule" id="PRU00090"/>
    </source>
</evidence>
<comment type="caution">
    <text evidence="12">Lacks conserved residue(s) required for the propagation of feature annotation.</text>
</comment>
<dbReference type="InterPro" id="IPR008969">
    <property type="entry name" value="CarboxyPept-like_regulatory"/>
</dbReference>
<name>A0A8C2R8R3_CAPHI</name>
<dbReference type="InterPro" id="IPR020067">
    <property type="entry name" value="Frizzled_dom"/>
</dbReference>
<feature type="domain" description="FZ" evidence="15">
    <location>
        <begin position="16"/>
        <end position="123"/>
    </location>
</feature>
<dbReference type="CDD" id="cd11308">
    <property type="entry name" value="Peptidase_M14NE-CP-C_like"/>
    <property type="match status" value="1"/>
</dbReference>
<keyword evidence="4" id="KW-0645">Protease</keyword>
<dbReference type="Pfam" id="PF00246">
    <property type="entry name" value="Peptidase_M14"/>
    <property type="match status" value="1"/>
</dbReference>
<dbReference type="GO" id="GO:0008270">
    <property type="term" value="F:zinc ion binding"/>
    <property type="evidence" value="ECO:0007669"/>
    <property type="project" value="InterPro"/>
</dbReference>
<dbReference type="Pfam" id="PF13620">
    <property type="entry name" value="CarboxypepD_reg"/>
    <property type="match status" value="1"/>
</dbReference>
<evidence type="ECO:0000256" key="11">
    <source>
        <dbReference type="ARBA" id="ARBA00057799"/>
    </source>
</evidence>
<evidence type="ECO:0000256" key="3">
    <source>
        <dbReference type="ARBA" id="ARBA00022645"/>
    </source>
</evidence>
<evidence type="ECO:0000256" key="10">
    <source>
        <dbReference type="ARBA" id="ARBA00023180"/>
    </source>
</evidence>
<evidence type="ECO:0000256" key="9">
    <source>
        <dbReference type="ARBA" id="ARBA00023157"/>
    </source>
</evidence>
<dbReference type="Gene3D" id="1.10.2000.10">
    <property type="entry name" value="Frizzled cysteine-rich domain"/>
    <property type="match status" value="1"/>
</dbReference>
<evidence type="ECO:0000256" key="13">
    <source>
        <dbReference type="PROSITE-ProRule" id="PRU01379"/>
    </source>
</evidence>
<dbReference type="InterPro" id="IPR050753">
    <property type="entry name" value="Peptidase_M14_domain"/>
</dbReference>
<evidence type="ECO:0000256" key="6">
    <source>
        <dbReference type="ARBA" id="ARBA00022801"/>
    </source>
</evidence>
<evidence type="ECO:0000256" key="14">
    <source>
        <dbReference type="SAM" id="MobiDB-lite"/>
    </source>
</evidence>
<keyword evidence="10" id="KW-0325">Glycoprotein</keyword>
<dbReference type="PRINTS" id="PR00765">
    <property type="entry name" value="CRBOXYPTASEA"/>
</dbReference>
<dbReference type="FunFam" id="2.60.40.1120:FF:000010">
    <property type="entry name" value="Carboxypeptidase Z"/>
    <property type="match status" value="1"/>
</dbReference>
<dbReference type="PANTHER" id="PTHR11532:SF63">
    <property type="entry name" value="CARBOXYPEPTIDASE Z"/>
    <property type="match status" value="1"/>
</dbReference>
<keyword evidence="7" id="KW-0862">Zinc</keyword>
<comment type="cofactor">
    <cofactor evidence="1">
        <name>Zn(2+)</name>
        <dbReference type="ChEBI" id="CHEBI:29105"/>
    </cofactor>
</comment>
<dbReference type="PROSITE" id="PS52035">
    <property type="entry name" value="PEPTIDASE_M14"/>
    <property type="match status" value="1"/>
</dbReference>
<keyword evidence="8" id="KW-0482">Metalloprotease</keyword>
<dbReference type="GO" id="GO:0005615">
    <property type="term" value="C:extracellular space"/>
    <property type="evidence" value="ECO:0007669"/>
    <property type="project" value="TreeGrafter"/>
</dbReference>
<comment type="function">
    <text evidence="11">Cleaves substrates with C-terminal arginine residues. Probably modulates the Wnt signaling pathway, by cleaving some undefined protein. May play a role in cleavage during prohormone processing.</text>
</comment>
<dbReference type="SUPFAM" id="SSF53187">
    <property type="entry name" value="Zn-dependent exopeptidases"/>
    <property type="match status" value="1"/>
</dbReference>
<sequence>MGGSALVTPPSIPPPDVTYNRTAFPTLLQHRTRAAVESSSEYILLSVLHHLLEGQCNPDLRLLGCAVLAPRCEGGRVRRPCRHVCGALREACQPAFDAIDMAWPYFLDCGRYFSGPEEDCYDPLEKLRGGLDIEEALPSGYPPTFIQFTHHSYAQMVRVLRRTAARCAHISKTYSIGRSFDGRDLLFSSRPGQHELMEPEVKLIGNIHGNEVAGREMLIYLAQYLCSEYLLGNPRIQRLLNTTRIHLLPSMNPDGYEVAAAEGAGYNGWTSGRQNAQNLDLNRNFPDLTSEYYRLASVRGVRSDHIAIPQHYWWGKVAPETKAVMKWMRAIPFVLSASLHGGDLVVSYPFDFSKHPQEEKMFSPTPDEKVRGWAGLLWVVPSGGLKRGLGSMSDFNYLHSNCFEITVELGCVKFPPEEALYTIWQHNKEPLLNFVEMVHRGIKGMVMDKFGKPVKNARILVKGIRHAITTAPDGDYWRLLPPGAHIVIAQAPGYSRVIKKVIIPSRMKRAGRVDFILQPLRTGPQKFLPGSRRGGLGGEPQEPDQEPLGARRQPTTGGSKPWWWSYFTSLGQHQPRWLLKY</sequence>
<dbReference type="GO" id="GO:0004181">
    <property type="term" value="F:metallocarboxypeptidase activity"/>
    <property type="evidence" value="ECO:0007669"/>
    <property type="project" value="InterPro"/>
</dbReference>
<evidence type="ECO:0000256" key="5">
    <source>
        <dbReference type="ARBA" id="ARBA00022723"/>
    </source>
</evidence>
<dbReference type="SMART" id="SM00063">
    <property type="entry name" value="FRI"/>
    <property type="match status" value="1"/>
</dbReference>
<keyword evidence="3" id="KW-0121">Carboxypeptidase</keyword>
<dbReference type="InterPro" id="IPR057247">
    <property type="entry name" value="CARBOXYPEPT_ZN_2"/>
</dbReference>
<feature type="domain" description="Peptidase M14" evidence="16">
    <location>
        <begin position="149"/>
        <end position="438"/>
    </location>
</feature>
<feature type="disulfide bond" evidence="12">
    <location>
        <begin position="85"/>
        <end position="109"/>
    </location>
</feature>
<dbReference type="PANTHER" id="PTHR11532">
    <property type="entry name" value="PROTEASE M14 CARBOXYPEPTIDASE"/>
    <property type="match status" value="1"/>
</dbReference>
<keyword evidence="9 12" id="KW-1015">Disulfide bond</keyword>
<dbReference type="AlphaFoldDB" id="A0A8C2R8R3"/>
<keyword evidence="5" id="KW-0479">Metal-binding</keyword>
<dbReference type="PROSITE" id="PS50038">
    <property type="entry name" value="FZ"/>
    <property type="match status" value="1"/>
</dbReference>
<dbReference type="GO" id="GO:0006518">
    <property type="term" value="P:peptide metabolic process"/>
    <property type="evidence" value="ECO:0007669"/>
    <property type="project" value="TreeGrafter"/>
</dbReference>
<dbReference type="Pfam" id="PF01392">
    <property type="entry name" value="Fz"/>
    <property type="match status" value="1"/>
</dbReference>
<organism evidence="17">
    <name type="scientific">Capra hircus</name>
    <name type="common">Goat</name>
    <dbReference type="NCBI Taxonomy" id="9925"/>
    <lineage>
        <taxon>Eukaryota</taxon>
        <taxon>Metazoa</taxon>
        <taxon>Chordata</taxon>
        <taxon>Craniata</taxon>
        <taxon>Vertebrata</taxon>
        <taxon>Euteleostomi</taxon>
        <taxon>Mammalia</taxon>
        <taxon>Eutheria</taxon>
        <taxon>Laurasiatheria</taxon>
        <taxon>Artiodactyla</taxon>
        <taxon>Ruminantia</taxon>
        <taxon>Pecora</taxon>
        <taxon>Bovidae</taxon>
        <taxon>Caprinae</taxon>
        <taxon>Capra</taxon>
    </lineage>
</organism>
<dbReference type="Gene3D" id="3.40.630.10">
    <property type="entry name" value="Zn peptidases"/>
    <property type="match status" value="1"/>
</dbReference>
<dbReference type="Ensembl" id="ENSCHIT00010035452.1">
    <property type="protein sequence ID" value="ENSCHIP00010025118.1"/>
    <property type="gene ID" value="ENSCHIG00010018570.1"/>
</dbReference>
<comment type="similarity">
    <text evidence="2 13">Belongs to the peptidase M14 family.</text>
</comment>
<reference evidence="17" key="1">
    <citation type="submission" date="2019-03" db="EMBL/GenBank/DDBJ databases">
        <title>Genome sequencing and reference-guided assembly of Black Bengal Goat (Capra hircus).</title>
        <authorList>
            <person name="Siddiki A.Z."/>
            <person name="Baten A."/>
            <person name="Billah M."/>
            <person name="Alam M.A.U."/>
            <person name="Shawrob K.S.M."/>
            <person name="Saha S."/>
            <person name="Chowdhury M."/>
            <person name="Rahman A.H."/>
            <person name="Stear M."/>
            <person name="Miah G."/>
            <person name="Das G.B."/>
            <person name="Hossain M.M."/>
            <person name="Kumkum M."/>
            <person name="Islam M.S."/>
            <person name="Mollah A.M."/>
            <person name="Ahsan A."/>
            <person name="Tusar F."/>
            <person name="Khan M.K.I."/>
        </authorList>
    </citation>
    <scope>NUCLEOTIDE SEQUENCE [LARGE SCALE GENOMIC DNA]</scope>
</reference>
<evidence type="ECO:0000256" key="7">
    <source>
        <dbReference type="ARBA" id="ARBA00022833"/>
    </source>
</evidence>
<dbReference type="Gene3D" id="2.60.40.1120">
    <property type="entry name" value="Carboxypeptidase-like, regulatory domain"/>
    <property type="match status" value="1"/>
</dbReference>
<accession>A0A8C2R8R3</accession>
<dbReference type="SMART" id="SM00631">
    <property type="entry name" value="Zn_pept"/>
    <property type="match status" value="1"/>
</dbReference>
<dbReference type="PROSITE" id="PS00133">
    <property type="entry name" value="CARBOXYPEPT_ZN_2"/>
    <property type="match status" value="1"/>
</dbReference>
<dbReference type="SUPFAM" id="SSF49464">
    <property type="entry name" value="Carboxypeptidase regulatory domain-like"/>
    <property type="match status" value="1"/>
</dbReference>
<evidence type="ECO:0000259" key="15">
    <source>
        <dbReference type="PROSITE" id="PS50038"/>
    </source>
</evidence>
<dbReference type="InterPro" id="IPR000834">
    <property type="entry name" value="Peptidase_M14"/>
</dbReference>
<evidence type="ECO:0000259" key="16">
    <source>
        <dbReference type="PROSITE" id="PS52035"/>
    </source>
</evidence>
<protein>
    <recommendedName>
        <fullName evidence="18">FZ domain-containing protein</fullName>
    </recommendedName>
</protein>
<dbReference type="FunFam" id="3.40.630.10:FF:000257">
    <property type="entry name" value="Uncharacterized protein"/>
    <property type="match status" value="1"/>
</dbReference>
<proteinExistence type="inferred from homology"/>
<feature type="active site" description="Proton donor/acceptor" evidence="13">
    <location>
        <position position="408"/>
    </location>
</feature>
<dbReference type="InterPro" id="IPR036790">
    <property type="entry name" value="Frizzled_dom_sf"/>
</dbReference>
<keyword evidence="6" id="KW-0378">Hydrolase</keyword>
<feature type="region of interest" description="Disordered" evidence="14">
    <location>
        <begin position="524"/>
        <end position="558"/>
    </location>
</feature>
<evidence type="ECO:0008006" key="18">
    <source>
        <dbReference type="Google" id="ProtNLM"/>
    </source>
</evidence>
<evidence type="ECO:0000256" key="1">
    <source>
        <dbReference type="ARBA" id="ARBA00001947"/>
    </source>
</evidence>
<evidence type="ECO:0000256" key="8">
    <source>
        <dbReference type="ARBA" id="ARBA00023049"/>
    </source>
</evidence>
<dbReference type="SUPFAM" id="SSF63501">
    <property type="entry name" value="Frizzled cysteine-rich domain"/>
    <property type="match status" value="1"/>
</dbReference>
<reference evidence="17" key="2">
    <citation type="submission" date="2025-08" db="UniProtKB">
        <authorList>
            <consortium name="Ensembl"/>
        </authorList>
    </citation>
    <scope>IDENTIFICATION</scope>
</reference>
<evidence type="ECO:0000256" key="2">
    <source>
        <dbReference type="ARBA" id="ARBA00005988"/>
    </source>
</evidence>
<evidence type="ECO:0000313" key="17">
    <source>
        <dbReference type="Ensembl" id="ENSCHIP00010025118.1"/>
    </source>
</evidence>
<dbReference type="FunFam" id="1.10.2000.10:FF:000012">
    <property type="entry name" value="Carboxypeptidase Z"/>
    <property type="match status" value="1"/>
</dbReference>
<evidence type="ECO:0000256" key="4">
    <source>
        <dbReference type="ARBA" id="ARBA00022670"/>
    </source>
</evidence>
<dbReference type="GO" id="GO:0016485">
    <property type="term" value="P:protein processing"/>
    <property type="evidence" value="ECO:0007669"/>
    <property type="project" value="TreeGrafter"/>
</dbReference>